<comment type="catalytic activity">
    <reaction evidence="1 15">
        <text>Hydrolysis of DNA containing ring-opened 7-methylguanine residues, releasing 2,6-diamino-4-hydroxy-5-(N-methyl)formamidopyrimidine.</text>
        <dbReference type="EC" id="3.2.2.23"/>
    </reaction>
</comment>
<comment type="subunit">
    <text evidence="3 15">Monomer.</text>
</comment>
<feature type="binding site" evidence="15">
    <location>
        <position position="124"/>
    </location>
    <ligand>
        <name>DNA</name>
        <dbReference type="ChEBI" id="CHEBI:16991"/>
    </ligand>
</feature>
<evidence type="ECO:0000256" key="10">
    <source>
        <dbReference type="ARBA" id="ARBA00023204"/>
    </source>
</evidence>
<evidence type="ECO:0000256" key="5">
    <source>
        <dbReference type="ARBA" id="ARBA00022763"/>
    </source>
</evidence>
<dbReference type="GO" id="GO:0140078">
    <property type="term" value="F:class I DNA-(apurinic or apyrimidinic site) endonuclease activity"/>
    <property type="evidence" value="ECO:0007669"/>
    <property type="project" value="UniProtKB-EC"/>
</dbReference>
<feature type="active site" description="Schiff-base intermediate with DNA" evidence="15">
    <location>
        <position position="2"/>
    </location>
</feature>
<dbReference type="SUPFAM" id="SSF46946">
    <property type="entry name" value="S13-like H2TH domain"/>
    <property type="match status" value="1"/>
</dbReference>
<comment type="caution">
    <text evidence="18">The sequence shown here is derived from an EMBL/GenBank/DDBJ whole genome shotgun (WGS) entry which is preliminary data.</text>
</comment>
<keyword evidence="12 15" id="KW-0511">Multifunctional enzyme</keyword>
<evidence type="ECO:0000313" key="19">
    <source>
        <dbReference type="Proteomes" id="UP000240811"/>
    </source>
</evidence>
<dbReference type="PANTHER" id="PTHR22993:SF9">
    <property type="entry name" value="FORMAMIDOPYRIMIDINE-DNA GLYCOSYLASE"/>
    <property type="match status" value="1"/>
</dbReference>
<keyword evidence="11 15" id="KW-0456">Lyase</keyword>
<dbReference type="Pfam" id="PF06827">
    <property type="entry name" value="zf-FPG_IleRS"/>
    <property type="match status" value="1"/>
</dbReference>
<dbReference type="InterPro" id="IPR015887">
    <property type="entry name" value="DNA_glyclase_Znf_dom_DNA_BS"/>
</dbReference>
<feature type="active site" description="Proton donor; for delta-elimination activity" evidence="15">
    <location>
        <position position="283"/>
    </location>
</feature>
<dbReference type="PROSITE" id="PS51068">
    <property type="entry name" value="FPG_CAT"/>
    <property type="match status" value="1"/>
</dbReference>
<feature type="domain" description="Formamidopyrimidine-DNA glycosylase catalytic" evidence="17">
    <location>
        <begin position="2"/>
        <end position="127"/>
    </location>
</feature>
<dbReference type="InterPro" id="IPR020629">
    <property type="entry name" value="FPG_Glyclase"/>
</dbReference>
<dbReference type="PROSITE" id="PS01242">
    <property type="entry name" value="ZF_FPG_1"/>
    <property type="match status" value="1"/>
</dbReference>
<comment type="similarity">
    <text evidence="2 15">Belongs to the FPG family.</text>
</comment>
<evidence type="ECO:0000256" key="2">
    <source>
        <dbReference type="ARBA" id="ARBA00009409"/>
    </source>
</evidence>
<dbReference type="GO" id="GO:0006284">
    <property type="term" value="P:base-excision repair"/>
    <property type="evidence" value="ECO:0007669"/>
    <property type="project" value="InterPro"/>
</dbReference>
<proteinExistence type="inferred from homology"/>
<evidence type="ECO:0000259" key="16">
    <source>
        <dbReference type="PROSITE" id="PS51066"/>
    </source>
</evidence>
<feature type="active site" description="Proton donor; for beta-elimination activity" evidence="15">
    <location>
        <position position="58"/>
    </location>
</feature>
<accession>A0A2T4VYL9</accession>
<dbReference type="InterPro" id="IPR012319">
    <property type="entry name" value="FPG_cat"/>
</dbReference>
<dbReference type="GO" id="GO:0003684">
    <property type="term" value="F:damaged DNA binding"/>
    <property type="evidence" value="ECO:0007669"/>
    <property type="project" value="InterPro"/>
</dbReference>
<dbReference type="EC" id="4.2.99.18" evidence="15"/>
<evidence type="ECO:0000256" key="14">
    <source>
        <dbReference type="ARBA" id="ARBA00044632"/>
    </source>
</evidence>
<evidence type="ECO:0000313" key="18">
    <source>
        <dbReference type="EMBL" id="PTL86884.1"/>
    </source>
</evidence>
<organism evidence="18 19">
    <name type="scientific">Candidatus Liberibacter europaeus</name>
    <dbReference type="NCBI Taxonomy" id="744859"/>
    <lineage>
        <taxon>Bacteria</taxon>
        <taxon>Pseudomonadati</taxon>
        <taxon>Pseudomonadota</taxon>
        <taxon>Alphaproteobacteria</taxon>
        <taxon>Hyphomicrobiales</taxon>
        <taxon>Rhizobiaceae</taxon>
        <taxon>Liberibacter</taxon>
    </lineage>
</organism>
<dbReference type="SUPFAM" id="SSF81624">
    <property type="entry name" value="N-terminal domain of MutM-like DNA repair proteins"/>
    <property type="match status" value="1"/>
</dbReference>
<evidence type="ECO:0000256" key="9">
    <source>
        <dbReference type="ARBA" id="ARBA00023125"/>
    </source>
</evidence>
<dbReference type="NCBIfam" id="NF002211">
    <property type="entry name" value="PRK01103.1"/>
    <property type="match status" value="1"/>
</dbReference>
<keyword evidence="9 15" id="KW-0238">DNA-binding</keyword>
<dbReference type="SMART" id="SM01232">
    <property type="entry name" value="H2TH"/>
    <property type="match status" value="1"/>
</dbReference>
<dbReference type="SMART" id="SM00898">
    <property type="entry name" value="Fapy_DNA_glyco"/>
    <property type="match status" value="1"/>
</dbReference>
<dbReference type="CDD" id="cd08966">
    <property type="entry name" value="EcFpg-like_N"/>
    <property type="match status" value="1"/>
</dbReference>
<evidence type="ECO:0000256" key="13">
    <source>
        <dbReference type="ARBA" id="ARBA00023295"/>
    </source>
</evidence>
<keyword evidence="10 15" id="KW-0234">DNA repair</keyword>
<evidence type="ECO:0000256" key="3">
    <source>
        <dbReference type="ARBA" id="ARBA00011245"/>
    </source>
</evidence>
<dbReference type="Gene3D" id="1.10.8.50">
    <property type="match status" value="1"/>
</dbReference>
<feature type="binding site" evidence="15">
    <location>
        <position position="100"/>
    </location>
    <ligand>
        <name>DNA</name>
        <dbReference type="ChEBI" id="CHEBI:16991"/>
    </ligand>
</feature>
<reference evidence="19" key="1">
    <citation type="submission" date="2018-02" db="EMBL/GenBank/DDBJ databases">
        <title>Genome sequence of Candidatus Liberibacter europaeus.</title>
        <authorList>
            <person name="Frampton R.A."/>
            <person name="Thompson S.M."/>
            <person name="David C."/>
            <person name="Addison S.M."/>
            <person name="Smith G.R."/>
        </authorList>
    </citation>
    <scope>NUCLEOTIDE SEQUENCE [LARGE SCALE GENOMIC DNA]</scope>
</reference>
<dbReference type="HAMAP" id="MF_00103">
    <property type="entry name" value="Fapy_DNA_glycosyl"/>
    <property type="match status" value="1"/>
</dbReference>
<name>A0A2T4VYL9_9HYPH</name>
<keyword evidence="5 15" id="KW-0227">DNA damage</keyword>
<dbReference type="Pfam" id="PF06831">
    <property type="entry name" value="H2TH"/>
    <property type="match status" value="1"/>
</dbReference>
<dbReference type="PROSITE" id="PS51066">
    <property type="entry name" value="ZF_FPG_2"/>
    <property type="match status" value="1"/>
</dbReference>
<comment type="catalytic activity">
    <reaction evidence="14 15">
        <text>2'-deoxyribonucleotide-(2'-deoxyribose 5'-phosphate)-2'-deoxyribonucleotide-DNA = a 3'-end 2'-deoxyribonucleotide-(2,3-dehydro-2,3-deoxyribose 5'-phosphate)-DNA + a 5'-end 5'-phospho-2'-deoxyribonucleoside-DNA + H(+)</text>
        <dbReference type="Rhea" id="RHEA:66592"/>
        <dbReference type="Rhea" id="RHEA-COMP:13180"/>
        <dbReference type="Rhea" id="RHEA-COMP:16897"/>
        <dbReference type="Rhea" id="RHEA-COMP:17067"/>
        <dbReference type="ChEBI" id="CHEBI:15378"/>
        <dbReference type="ChEBI" id="CHEBI:136412"/>
        <dbReference type="ChEBI" id="CHEBI:157695"/>
        <dbReference type="ChEBI" id="CHEBI:167181"/>
        <dbReference type="EC" id="4.2.99.18"/>
    </reaction>
</comment>
<evidence type="ECO:0000256" key="15">
    <source>
        <dbReference type="HAMAP-Rule" id="MF_00103"/>
    </source>
</evidence>
<evidence type="ECO:0000256" key="6">
    <source>
        <dbReference type="ARBA" id="ARBA00022771"/>
    </source>
</evidence>
<keyword evidence="6 15" id="KW-0863">Zinc-finger</keyword>
<sequence>MPELPEIEIIKSNLIPVMKNMILNDICLHRKNLRFNFPDNFRSSIKGKKIIKVYRRAKYLIIELEEDLAIISHLGMSGSFIINNTTTYTSNTQKTKNPRHNHVTIYLENDTKTQKYCVIYNDPRRFGFMDLIQTSLIEKYHRFIKLGPEPTDSTFNTTYLTNQFYKKNRNLKNALLDQKLVSGLGNIYVCEALWRAKLSPIRNVRSLLQENEMTNVKLAKLIEEIRNVLMEAINAGGSSLRDYVHLDGSMGCFQNSFAVYGKEGEACPSNCGQLIHKITQAGRSTFYCPHCQK</sequence>
<dbReference type="NCBIfam" id="TIGR00577">
    <property type="entry name" value="fpg"/>
    <property type="match status" value="1"/>
</dbReference>
<dbReference type="Pfam" id="PF01149">
    <property type="entry name" value="Fapy_DNA_glyco"/>
    <property type="match status" value="1"/>
</dbReference>
<dbReference type="SUPFAM" id="SSF57716">
    <property type="entry name" value="Glucocorticoid receptor-like (DNA-binding domain)"/>
    <property type="match status" value="1"/>
</dbReference>
<dbReference type="InterPro" id="IPR015886">
    <property type="entry name" value="H2TH_FPG"/>
</dbReference>
<evidence type="ECO:0000259" key="17">
    <source>
        <dbReference type="PROSITE" id="PS51068"/>
    </source>
</evidence>
<dbReference type="PANTHER" id="PTHR22993">
    <property type="entry name" value="FORMAMIDOPYRIMIDINE-DNA GLYCOSYLASE"/>
    <property type="match status" value="1"/>
</dbReference>
<feature type="active site" description="Proton donor" evidence="15">
    <location>
        <position position="3"/>
    </location>
</feature>
<dbReference type="InterPro" id="IPR010979">
    <property type="entry name" value="Ribosomal_uS13-like_H2TH"/>
</dbReference>
<evidence type="ECO:0000256" key="1">
    <source>
        <dbReference type="ARBA" id="ARBA00001668"/>
    </source>
</evidence>
<feature type="domain" description="FPG-type" evidence="16">
    <location>
        <begin position="258"/>
        <end position="293"/>
    </location>
</feature>
<dbReference type="Proteomes" id="UP000240811">
    <property type="component" value="Unassembled WGS sequence"/>
</dbReference>
<evidence type="ECO:0000256" key="11">
    <source>
        <dbReference type="ARBA" id="ARBA00023239"/>
    </source>
</evidence>
<keyword evidence="4 15" id="KW-0479">Metal-binding</keyword>
<evidence type="ECO:0000256" key="8">
    <source>
        <dbReference type="ARBA" id="ARBA00022833"/>
    </source>
</evidence>
<dbReference type="InterPro" id="IPR010663">
    <property type="entry name" value="Znf_FPG/IleRS"/>
</dbReference>
<dbReference type="FunFam" id="1.10.8.50:FF:000003">
    <property type="entry name" value="Formamidopyrimidine-DNA glycosylase"/>
    <property type="match status" value="1"/>
</dbReference>
<feature type="binding site" evidence="15">
    <location>
        <position position="167"/>
    </location>
    <ligand>
        <name>DNA</name>
        <dbReference type="ChEBI" id="CHEBI:16991"/>
    </ligand>
</feature>
<comment type="function">
    <text evidence="15">Involved in base excision repair of DNA damaged by oxidation or by mutagenic agents. Acts as DNA glycosylase that recognizes and removes damaged bases. Has a preference for oxidized purines, such as 7,8-dihydro-8-oxoguanine (8-oxoG). Has AP (apurinic/apyrimidinic) lyase activity and introduces nicks in the DNA strand. Cleaves the DNA backbone by beta-delta elimination to generate a single-strand break at the site of the removed base with both 3'- and 5'-phosphates.</text>
</comment>
<dbReference type="EC" id="3.2.2.23" evidence="15"/>
<keyword evidence="8 15" id="KW-0862">Zinc</keyword>
<dbReference type="GO" id="GO:0008270">
    <property type="term" value="F:zinc ion binding"/>
    <property type="evidence" value="ECO:0007669"/>
    <property type="project" value="UniProtKB-UniRule"/>
</dbReference>
<dbReference type="InterPro" id="IPR035937">
    <property type="entry name" value="FPG_N"/>
</dbReference>
<gene>
    <name evidence="15" type="primary">mutM</name>
    <name evidence="15" type="synonym">fpg</name>
    <name evidence="18" type="ORF">C4617_00175</name>
</gene>
<dbReference type="GO" id="GO:0034039">
    <property type="term" value="F:8-oxo-7,8-dihydroguanine DNA N-glycosylase activity"/>
    <property type="evidence" value="ECO:0007669"/>
    <property type="project" value="TreeGrafter"/>
</dbReference>
<keyword evidence="13 15" id="KW-0326">Glycosidase</keyword>
<evidence type="ECO:0000256" key="4">
    <source>
        <dbReference type="ARBA" id="ARBA00022723"/>
    </source>
</evidence>
<comment type="cofactor">
    <cofactor evidence="15">
        <name>Zn(2+)</name>
        <dbReference type="ChEBI" id="CHEBI:29105"/>
    </cofactor>
    <text evidence="15">Binds 1 zinc ion per subunit.</text>
</comment>
<evidence type="ECO:0000256" key="12">
    <source>
        <dbReference type="ARBA" id="ARBA00023268"/>
    </source>
</evidence>
<evidence type="ECO:0000256" key="7">
    <source>
        <dbReference type="ARBA" id="ARBA00022801"/>
    </source>
</evidence>
<keyword evidence="7 15" id="KW-0378">Hydrolase</keyword>
<dbReference type="Gene3D" id="3.20.190.10">
    <property type="entry name" value="MutM-like, N-terminal"/>
    <property type="match status" value="1"/>
</dbReference>
<protein>
    <recommendedName>
        <fullName evidence="15">Formamidopyrimidine-DNA glycosylase</fullName>
        <shortName evidence="15">Fapy-DNA glycosylase</shortName>
        <ecNumber evidence="15">3.2.2.23</ecNumber>
    </recommendedName>
    <alternativeName>
        <fullName evidence="15">DNA-(apurinic or apyrimidinic site) lyase MutM</fullName>
        <shortName evidence="15">AP lyase MutM</shortName>
        <ecNumber evidence="15">4.2.99.18</ecNumber>
    </alternativeName>
</protein>
<dbReference type="EMBL" id="PSQJ01000001">
    <property type="protein sequence ID" value="PTL86884.1"/>
    <property type="molecule type" value="Genomic_DNA"/>
</dbReference>
<dbReference type="InterPro" id="IPR000214">
    <property type="entry name" value="Znf_DNA_glyclase/AP_lyase"/>
</dbReference>
<dbReference type="AlphaFoldDB" id="A0A2T4VYL9"/>